<feature type="chain" id="PRO_5022739061" evidence="1">
    <location>
        <begin position="39"/>
        <end position="254"/>
    </location>
</feature>
<dbReference type="RefSeq" id="WP_142524524.1">
    <property type="nucleotide sequence ID" value="NZ_CABFUZ020000081.1"/>
</dbReference>
<dbReference type="OrthoDB" id="187043at2"/>
<gene>
    <name evidence="2" type="ORF">MAMC_00416</name>
</gene>
<reference evidence="2" key="1">
    <citation type="submission" date="2019-09" db="EMBL/GenBank/DDBJ databases">
        <authorList>
            <person name="Cremers G."/>
        </authorList>
    </citation>
    <scope>NUCLEOTIDE SEQUENCE [LARGE SCALE GENOMIC DNA]</scope>
    <source>
        <strain evidence="2">3B</strain>
    </source>
</reference>
<dbReference type="AlphaFoldDB" id="A0A5E6M6Y9"/>
<comment type="caution">
    <text evidence="2">The sequence shown here is derived from an EMBL/GenBank/DDBJ whole genome shotgun (WGS) entry which is preliminary data.</text>
</comment>
<keyword evidence="3" id="KW-1185">Reference proteome</keyword>
<evidence type="ECO:0000313" key="3">
    <source>
        <dbReference type="Proteomes" id="UP000381693"/>
    </source>
</evidence>
<sequence length="254" mass="28934">MVEPQPPAPCRPFRSHPARWLGFAVLSTFLLMSEPALTAAQEAAQQEWIVISGGPALRFFEHGKADSHDKYWGNFIRAAVARLEQLQLQAEGKSGVTISWLVYRPAYASRSREERLDILPKIVDQANVLKIPLYWFDTTEQLINYLNAGHDRKVMPIGSLDYFGHSNRACLMFDYSTYFDNMSKECLHEKDLGQIQRKAFLRRAAVKSWGCHSGEDFSQWWKRRFGVPMVGAVGRTDYATASLPYLSKGAKWAQ</sequence>
<keyword evidence="1" id="KW-0732">Signal</keyword>
<dbReference type="Proteomes" id="UP000381693">
    <property type="component" value="Unassembled WGS sequence"/>
</dbReference>
<proteinExistence type="predicted"/>
<organism evidence="2 3">
    <name type="scientific">Methylacidimicrobium cyclopophantes</name>
    <dbReference type="NCBI Taxonomy" id="1041766"/>
    <lineage>
        <taxon>Bacteria</taxon>
        <taxon>Pseudomonadati</taxon>
        <taxon>Verrucomicrobiota</taxon>
        <taxon>Methylacidimicrobium</taxon>
    </lineage>
</organism>
<dbReference type="EMBL" id="CABFUZ020000081">
    <property type="protein sequence ID" value="VVM05127.1"/>
    <property type="molecule type" value="Genomic_DNA"/>
</dbReference>
<accession>A0A5E6M6Y9</accession>
<evidence type="ECO:0000313" key="2">
    <source>
        <dbReference type="EMBL" id="VVM05127.1"/>
    </source>
</evidence>
<evidence type="ECO:0000256" key="1">
    <source>
        <dbReference type="SAM" id="SignalP"/>
    </source>
</evidence>
<feature type="signal peptide" evidence="1">
    <location>
        <begin position="1"/>
        <end position="38"/>
    </location>
</feature>
<name>A0A5E6M6Y9_9BACT</name>
<protein>
    <submittedName>
        <fullName evidence="2">Uncharacterized protein</fullName>
    </submittedName>
</protein>